<proteinExistence type="predicted"/>
<dbReference type="RefSeq" id="WP_106658771.1">
    <property type="nucleotide sequence ID" value="NZ_PJEO01000015.1"/>
</dbReference>
<keyword evidence="1" id="KW-0812">Transmembrane</keyword>
<evidence type="ECO:0000313" key="4">
    <source>
        <dbReference type="Proteomes" id="UP000233435"/>
    </source>
</evidence>
<evidence type="ECO:0000313" key="3">
    <source>
        <dbReference type="EMBL" id="PKQ46060.1"/>
    </source>
</evidence>
<dbReference type="Proteomes" id="UP000233435">
    <property type="component" value="Unassembled WGS sequence"/>
</dbReference>
<keyword evidence="4" id="KW-1185">Reference proteome</keyword>
<feature type="transmembrane region" description="Helical" evidence="1">
    <location>
        <begin position="35"/>
        <end position="59"/>
    </location>
</feature>
<keyword evidence="1" id="KW-1133">Transmembrane helix</keyword>
<feature type="domain" description="Inner membrane protein YgaP-like transmembrane" evidence="2">
    <location>
        <begin position="1"/>
        <end position="67"/>
    </location>
</feature>
<evidence type="ECO:0000259" key="2">
    <source>
        <dbReference type="Pfam" id="PF11127"/>
    </source>
</evidence>
<keyword evidence="1" id="KW-0472">Membrane</keyword>
<comment type="caution">
    <text evidence="3">The sequence shown here is derived from an EMBL/GenBank/DDBJ whole genome shotgun (WGS) entry which is preliminary data.</text>
</comment>
<evidence type="ECO:0000256" key="1">
    <source>
        <dbReference type="SAM" id="Phobius"/>
    </source>
</evidence>
<gene>
    <name evidence="3" type="ORF">CSW08_04780</name>
</gene>
<protein>
    <submittedName>
        <fullName evidence="3">DUF2892 domain-containing protein</fullName>
    </submittedName>
</protein>
<organism evidence="3 4">
    <name type="scientific">Confluentibacter flavum</name>
    <dbReference type="NCBI Taxonomy" id="1909700"/>
    <lineage>
        <taxon>Bacteria</taxon>
        <taxon>Pseudomonadati</taxon>
        <taxon>Bacteroidota</taxon>
        <taxon>Flavobacteriia</taxon>
        <taxon>Flavobacteriales</taxon>
        <taxon>Flavobacteriaceae</taxon>
        <taxon>Confluentibacter</taxon>
    </lineage>
</organism>
<accession>A0A2N3HM58</accession>
<feature type="transmembrane region" description="Helical" evidence="1">
    <location>
        <begin position="12"/>
        <end position="29"/>
    </location>
</feature>
<dbReference type="InterPro" id="IPR021309">
    <property type="entry name" value="YgaP-like_TM"/>
</dbReference>
<reference evidence="3 4" key="1">
    <citation type="submission" date="2017-12" db="EMBL/GenBank/DDBJ databases">
        <title>Confluentibacter flavum sp. nov., isolated from the saline lake.</title>
        <authorList>
            <person name="Yu L."/>
        </authorList>
    </citation>
    <scope>NUCLEOTIDE SEQUENCE [LARGE SCALE GENOMIC DNA]</scope>
    <source>
        <strain evidence="3 4">3B</strain>
    </source>
</reference>
<dbReference type="OrthoDB" id="9804804at2"/>
<name>A0A2N3HM58_9FLAO</name>
<dbReference type="AlphaFoldDB" id="A0A2N3HM58"/>
<dbReference type="Pfam" id="PF11127">
    <property type="entry name" value="YgaP-like_TM"/>
    <property type="match status" value="1"/>
</dbReference>
<dbReference type="EMBL" id="PJEO01000015">
    <property type="protein sequence ID" value="PKQ46060.1"/>
    <property type="molecule type" value="Genomic_DNA"/>
</dbReference>
<sequence>MKKNMGDLDRGIRILIAIAIAVLYFTNTIEGTLAYILMAFAVVFVLTSFISFCPLYLALGMNTCKVKK</sequence>